<evidence type="ECO:0000256" key="2">
    <source>
        <dbReference type="ARBA" id="ARBA00022723"/>
    </source>
</evidence>
<dbReference type="InterPro" id="IPR052035">
    <property type="entry name" value="ZnF_BED_domain_contain"/>
</dbReference>
<evidence type="ECO:0000313" key="8">
    <source>
        <dbReference type="Proteomes" id="UP000218811"/>
    </source>
</evidence>
<keyword evidence="2" id="KW-0479">Metal-binding</keyword>
<evidence type="ECO:0000313" key="7">
    <source>
        <dbReference type="EMBL" id="PCH43941.1"/>
    </source>
</evidence>
<dbReference type="STRING" id="742152.A0A2H3JPW1"/>
<evidence type="ECO:0000256" key="4">
    <source>
        <dbReference type="ARBA" id="ARBA00022833"/>
    </source>
</evidence>
<sequence length="482" mass="54807">MPPKSKWWKYFHEGSEKYRIDRFHSKAWCLSCLQHYARIKQDEELATVRSGSLQSVRSEAEIIREDEGCSLQQSYLEAMTYSLCSHGCQQGPSDLRQTEQDRLQRCRQRQESSFGHTLPAAKHQRVSDSSPFYGEAAPVVKWPNSKQEQFATDLCKLFIACNVAWWAVEHPFLRQFFATYIPAATLPGQKVLSGRILKEEAEKVLEDMRHEVNGKFATGQTDGWKNIAKSSLIGSIVNPWLLNIFNISATVKSAENLLALVISEIKYCTEVLHTVIVAWCTDASGESRKMRRLLQQKFPWIITVDCWAHQINLVVGDYFKLKSTVSHTMDDALEVAKWFNNHSRALGLLHDQQVTHYGGRALRLILPVITHWTAHYLTCTRLLELEKAIRTLVLEQHEVLIACVGDKRDARDKAQSIISIVVTESLWSNAVNCSLTCYLDMLQKHLEPLTIAANVLQADNAQLDTVLMTLGSLYGIFSQVEI</sequence>
<feature type="domain" description="DUF659" evidence="6">
    <location>
        <begin position="187"/>
        <end position="332"/>
    </location>
</feature>
<evidence type="ECO:0000256" key="5">
    <source>
        <dbReference type="ARBA" id="ARBA00023242"/>
    </source>
</evidence>
<keyword evidence="5" id="KW-0539">Nucleus</keyword>
<accession>A0A2H3JPW1</accession>
<gene>
    <name evidence="7" type="ORF">WOLCODRAFT_39688</name>
</gene>
<evidence type="ECO:0000256" key="1">
    <source>
        <dbReference type="ARBA" id="ARBA00004123"/>
    </source>
</evidence>
<dbReference type="Proteomes" id="UP000218811">
    <property type="component" value="Unassembled WGS sequence"/>
</dbReference>
<dbReference type="OrthoDB" id="3257713at2759"/>
<dbReference type="AlphaFoldDB" id="A0A2H3JPW1"/>
<keyword evidence="3" id="KW-0863">Zinc-finger</keyword>
<dbReference type="PANTHER" id="PTHR46481:SF10">
    <property type="entry name" value="ZINC FINGER BED DOMAIN-CONTAINING PROTEIN 39"/>
    <property type="match status" value="1"/>
</dbReference>
<keyword evidence="8" id="KW-1185">Reference proteome</keyword>
<protein>
    <recommendedName>
        <fullName evidence="6">DUF659 domain-containing protein</fullName>
    </recommendedName>
</protein>
<dbReference type="PANTHER" id="PTHR46481">
    <property type="entry name" value="ZINC FINGER BED DOMAIN-CONTAINING PROTEIN 4"/>
    <property type="match status" value="1"/>
</dbReference>
<dbReference type="InterPro" id="IPR012337">
    <property type="entry name" value="RNaseH-like_sf"/>
</dbReference>
<dbReference type="Pfam" id="PF04937">
    <property type="entry name" value="DUF659"/>
    <property type="match status" value="1"/>
</dbReference>
<keyword evidence="4" id="KW-0862">Zinc</keyword>
<comment type="subcellular location">
    <subcellularLocation>
        <location evidence="1">Nucleus</location>
    </subcellularLocation>
</comment>
<reference evidence="7 8" key="1">
    <citation type="journal article" date="2012" name="Science">
        <title>The Paleozoic origin of enzymatic lignin decomposition reconstructed from 31 fungal genomes.</title>
        <authorList>
            <person name="Floudas D."/>
            <person name="Binder M."/>
            <person name="Riley R."/>
            <person name="Barry K."/>
            <person name="Blanchette R.A."/>
            <person name="Henrissat B."/>
            <person name="Martinez A.T."/>
            <person name="Otillar R."/>
            <person name="Spatafora J.W."/>
            <person name="Yadav J.S."/>
            <person name="Aerts A."/>
            <person name="Benoit I."/>
            <person name="Boyd A."/>
            <person name="Carlson A."/>
            <person name="Copeland A."/>
            <person name="Coutinho P.M."/>
            <person name="de Vries R.P."/>
            <person name="Ferreira P."/>
            <person name="Findley K."/>
            <person name="Foster B."/>
            <person name="Gaskell J."/>
            <person name="Glotzer D."/>
            <person name="Gorecki P."/>
            <person name="Heitman J."/>
            <person name="Hesse C."/>
            <person name="Hori C."/>
            <person name="Igarashi K."/>
            <person name="Jurgens J.A."/>
            <person name="Kallen N."/>
            <person name="Kersten P."/>
            <person name="Kohler A."/>
            <person name="Kuees U."/>
            <person name="Kumar T.K.A."/>
            <person name="Kuo A."/>
            <person name="LaButti K."/>
            <person name="Larrondo L.F."/>
            <person name="Lindquist E."/>
            <person name="Ling A."/>
            <person name="Lombard V."/>
            <person name="Lucas S."/>
            <person name="Lundell T."/>
            <person name="Martin R."/>
            <person name="McLaughlin D.J."/>
            <person name="Morgenstern I."/>
            <person name="Morin E."/>
            <person name="Murat C."/>
            <person name="Nagy L.G."/>
            <person name="Nolan M."/>
            <person name="Ohm R.A."/>
            <person name="Patyshakuliyeva A."/>
            <person name="Rokas A."/>
            <person name="Ruiz-Duenas F.J."/>
            <person name="Sabat G."/>
            <person name="Salamov A."/>
            <person name="Samejima M."/>
            <person name="Schmutz J."/>
            <person name="Slot J.C."/>
            <person name="St John F."/>
            <person name="Stenlid J."/>
            <person name="Sun H."/>
            <person name="Sun S."/>
            <person name="Syed K."/>
            <person name="Tsang A."/>
            <person name="Wiebenga A."/>
            <person name="Young D."/>
            <person name="Pisabarro A."/>
            <person name="Eastwood D.C."/>
            <person name="Martin F."/>
            <person name="Cullen D."/>
            <person name="Grigoriev I.V."/>
            <person name="Hibbett D.S."/>
        </authorList>
    </citation>
    <scope>NUCLEOTIDE SEQUENCE [LARGE SCALE GENOMIC DNA]</scope>
    <source>
        <strain evidence="7 8">MD-104</strain>
    </source>
</reference>
<dbReference type="GO" id="GO:0005634">
    <property type="term" value="C:nucleus"/>
    <property type="evidence" value="ECO:0007669"/>
    <property type="project" value="UniProtKB-SubCell"/>
</dbReference>
<proteinExistence type="predicted"/>
<feature type="non-terminal residue" evidence="7">
    <location>
        <position position="482"/>
    </location>
</feature>
<evidence type="ECO:0000256" key="3">
    <source>
        <dbReference type="ARBA" id="ARBA00022771"/>
    </source>
</evidence>
<dbReference type="EMBL" id="KB468146">
    <property type="protein sequence ID" value="PCH43941.1"/>
    <property type="molecule type" value="Genomic_DNA"/>
</dbReference>
<organism evidence="7 8">
    <name type="scientific">Wolfiporia cocos (strain MD-104)</name>
    <name type="common">Brown rot fungus</name>
    <dbReference type="NCBI Taxonomy" id="742152"/>
    <lineage>
        <taxon>Eukaryota</taxon>
        <taxon>Fungi</taxon>
        <taxon>Dikarya</taxon>
        <taxon>Basidiomycota</taxon>
        <taxon>Agaricomycotina</taxon>
        <taxon>Agaricomycetes</taxon>
        <taxon>Polyporales</taxon>
        <taxon>Phaeolaceae</taxon>
        <taxon>Wolfiporia</taxon>
    </lineage>
</organism>
<dbReference type="GO" id="GO:0008270">
    <property type="term" value="F:zinc ion binding"/>
    <property type="evidence" value="ECO:0007669"/>
    <property type="project" value="UniProtKB-KW"/>
</dbReference>
<evidence type="ECO:0000259" key="6">
    <source>
        <dbReference type="Pfam" id="PF04937"/>
    </source>
</evidence>
<dbReference type="OMA" id="NIMQASH"/>
<dbReference type="SUPFAM" id="SSF53098">
    <property type="entry name" value="Ribonuclease H-like"/>
    <property type="match status" value="1"/>
</dbReference>
<name>A0A2H3JPW1_WOLCO</name>
<dbReference type="InterPro" id="IPR007021">
    <property type="entry name" value="DUF659"/>
</dbReference>